<dbReference type="GO" id="GO:0006749">
    <property type="term" value="P:glutathione metabolic process"/>
    <property type="evidence" value="ECO:0007669"/>
    <property type="project" value="TreeGrafter"/>
</dbReference>
<feature type="domain" description="GST N-terminal" evidence="2">
    <location>
        <begin position="1"/>
        <end position="79"/>
    </location>
</feature>
<dbReference type="PANTHER" id="PTHR43969">
    <property type="entry name" value="GLUTATHIONE S TRANSFERASE D10, ISOFORM A-RELATED"/>
    <property type="match status" value="1"/>
</dbReference>
<dbReference type="Pfam" id="PF00043">
    <property type="entry name" value="GST_C"/>
    <property type="match status" value="1"/>
</dbReference>
<evidence type="ECO:0000259" key="3">
    <source>
        <dbReference type="PROSITE" id="PS50405"/>
    </source>
</evidence>
<dbReference type="Gene3D" id="3.40.30.10">
    <property type="entry name" value="Glutaredoxin"/>
    <property type="match status" value="1"/>
</dbReference>
<dbReference type="AlphaFoldDB" id="A0A0K6HPP8"/>
<dbReference type="PROSITE" id="PS50404">
    <property type="entry name" value="GST_NTER"/>
    <property type="match status" value="1"/>
</dbReference>
<comment type="subunit">
    <text evidence="1">Homodimer.</text>
</comment>
<dbReference type="SFLD" id="SFLDG00358">
    <property type="entry name" value="Main_(cytGST)"/>
    <property type="match status" value="1"/>
</dbReference>
<proteinExistence type="predicted"/>
<sequence length="230" mass="26503">MLTLYHHPFSPSSRFVRLILGEYGANYEMHTINPWERRREFLMLNPAGTVPVLIENGGTPVCGPYAIMEYLDETRGYAMGDRRLMPDHPELRAETRRLVEWGLRKFDDEVAGHFVRERIYKQDMPRSVGGGEPDSAILRVARANIHHHMRYFGYLAASRKWLGGDRLSFADFALAAELSCADYLGEVPWETEENVKAWYARVKSRPSFRPLLSEKMLGMPPSMTYADLDF</sequence>
<dbReference type="PROSITE" id="PS50405">
    <property type="entry name" value="GST_CTER"/>
    <property type="match status" value="1"/>
</dbReference>
<dbReference type="Proteomes" id="UP000183900">
    <property type="component" value="Unassembled WGS sequence"/>
</dbReference>
<dbReference type="GO" id="GO:0004364">
    <property type="term" value="F:glutathione transferase activity"/>
    <property type="evidence" value="ECO:0007669"/>
    <property type="project" value="TreeGrafter"/>
</dbReference>
<evidence type="ECO:0000313" key="5">
    <source>
        <dbReference type="Proteomes" id="UP000183900"/>
    </source>
</evidence>
<dbReference type="InterPro" id="IPR040079">
    <property type="entry name" value="Glutathione_S-Trfase"/>
</dbReference>
<accession>A0A0K6HPP8</accession>
<dbReference type="InterPro" id="IPR036282">
    <property type="entry name" value="Glutathione-S-Trfase_C_sf"/>
</dbReference>
<organism evidence="4 5">
    <name type="scientific">Pannonibacter indicus</name>
    <dbReference type="NCBI Taxonomy" id="466044"/>
    <lineage>
        <taxon>Bacteria</taxon>
        <taxon>Pseudomonadati</taxon>
        <taxon>Pseudomonadota</taxon>
        <taxon>Alphaproteobacteria</taxon>
        <taxon>Hyphomicrobiales</taxon>
        <taxon>Stappiaceae</taxon>
        <taxon>Pannonibacter</taxon>
    </lineage>
</organism>
<dbReference type="InterPro" id="IPR004045">
    <property type="entry name" value="Glutathione_S-Trfase_N"/>
</dbReference>
<keyword evidence="4" id="KW-0808">Transferase</keyword>
<protein>
    <submittedName>
        <fullName evidence="4">Glutathione S-transferase</fullName>
    </submittedName>
</protein>
<dbReference type="EMBL" id="CYHE01000002">
    <property type="protein sequence ID" value="CUA92768.1"/>
    <property type="molecule type" value="Genomic_DNA"/>
</dbReference>
<evidence type="ECO:0000256" key="1">
    <source>
        <dbReference type="ARBA" id="ARBA00011738"/>
    </source>
</evidence>
<dbReference type="InterPro" id="IPR010987">
    <property type="entry name" value="Glutathione-S-Trfase_C-like"/>
</dbReference>
<dbReference type="CDD" id="cd00570">
    <property type="entry name" value="GST_N_family"/>
    <property type="match status" value="1"/>
</dbReference>
<reference evidence="5" key="1">
    <citation type="submission" date="2015-08" db="EMBL/GenBank/DDBJ databases">
        <authorList>
            <person name="Varghese N."/>
        </authorList>
    </citation>
    <scope>NUCLEOTIDE SEQUENCE [LARGE SCALE GENOMIC DNA]</scope>
    <source>
        <strain evidence="5">DSM 23407</strain>
    </source>
</reference>
<name>A0A0K6HPP8_9HYPH</name>
<dbReference type="PROSITE" id="PS51354">
    <property type="entry name" value="GLUTAREDOXIN_2"/>
    <property type="match status" value="1"/>
</dbReference>
<dbReference type="SFLD" id="SFLDS00019">
    <property type="entry name" value="Glutathione_Transferase_(cytos"/>
    <property type="match status" value="1"/>
</dbReference>
<dbReference type="CDD" id="cd00299">
    <property type="entry name" value="GST_C_family"/>
    <property type="match status" value="1"/>
</dbReference>
<dbReference type="InterPro" id="IPR004046">
    <property type="entry name" value="GST_C"/>
</dbReference>
<evidence type="ECO:0000313" key="4">
    <source>
        <dbReference type="EMBL" id="CUA92768.1"/>
    </source>
</evidence>
<dbReference type="RefSeq" id="WP_055454433.1">
    <property type="nucleotide sequence ID" value="NZ_CYHE01000002.1"/>
</dbReference>
<dbReference type="SUPFAM" id="SSF47616">
    <property type="entry name" value="GST C-terminal domain-like"/>
    <property type="match status" value="1"/>
</dbReference>
<dbReference type="Gene3D" id="1.20.1050.10">
    <property type="match status" value="1"/>
</dbReference>
<evidence type="ECO:0000259" key="2">
    <source>
        <dbReference type="PROSITE" id="PS50404"/>
    </source>
</evidence>
<gene>
    <name evidence="4" type="ORF">Ga0061067_102118</name>
</gene>
<dbReference type="InterPro" id="IPR036249">
    <property type="entry name" value="Thioredoxin-like_sf"/>
</dbReference>
<dbReference type="Pfam" id="PF13417">
    <property type="entry name" value="GST_N_3"/>
    <property type="match status" value="1"/>
</dbReference>
<keyword evidence="5" id="KW-1185">Reference proteome</keyword>
<dbReference type="SUPFAM" id="SSF52833">
    <property type="entry name" value="Thioredoxin-like"/>
    <property type="match status" value="1"/>
</dbReference>
<dbReference type="OrthoDB" id="9794721at2"/>
<feature type="domain" description="GST C-terminal" evidence="3">
    <location>
        <begin position="88"/>
        <end position="222"/>
    </location>
</feature>
<dbReference type="PANTHER" id="PTHR43969:SF9">
    <property type="entry name" value="GLUTATHIONE S TRANSFERASE D10, ISOFORM A-RELATED"/>
    <property type="match status" value="1"/>
</dbReference>